<sequence length="163" mass="18215">MTQSSRTLFQRIRCIKSSLDKAEQSFMDNKDIRGELDLMLAEAELKNLRRKKDRPWSWNRQVLAGCAAVLLIVAGFGGWCFARNHYRVKAQAALPPPVAAPVVKPEQKIPVQAVVPKTAAIQKQQAKDTPVQEKQGTPDRVTISKADMHKLVQSARVELSNSK</sequence>
<comment type="caution">
    <text evidence="2">The sequence shown here is derived from an EMBL/GenBank/DDBJ whole genome shotgun (WGS) entry which is preliminary data.</text>
</comment>
<proteinExistence type="predicted"/>
<keyword evidence="1" id="KW-0472">Membrane</keyword>
<evidence type="ECO:0000256" key="1">
    <source>
        <dbReference type="SAM" id="Phobius"/>
    </source>
</evidence>
<gene>
    <name evidence="2" type="ORF">HMPREF9443_00589</name>
</gene>
<dbReference type="HOGENOM" id="CLU_117153_0_0_9"/>
<keyword evidence="1" id="KW-1133">Transmembrane helix</keyword>
<dbReference type="AlphaFoldDB" id="E8LCM0"/>
<keyword evidence="1" id="KW-0812">Transmembrane</keyword>
<name>E8LCM0_9FIRM</name>
<feature type="transmembrane region" description="Helical" evidence="1">
    <location>
        <begin position="62"/>
        <end position="82"/>
    </location>
</feature>
<evidence type="ECO:0000313" key="2">
    <source>
        <dbReference type="EMBL" id="EFY05455.1"/>
    </source>
</evidence>
<dbReference type="eggNOG" id="ENOG5033I4S">
    <property type="taxonomic scope" value="Bacteria"/>
</dbReference>
<protein>
    <submittedName>
        <fullName evidence="2">Uncharacterized protein</fullName>
    </submittedName>
</protein>
<dbReference type="Proteomes" id="UP000004923">
    <property type="component" value="Unassembled WGS sequence"/>
</dbReference>
<reference evidence="2 3" key="1">
    <citation type="submission" date="2011-01" db="EMBL/GenBank/DDBJ databases">
        <authorList>
            <person name="Weinstock G."/>
            <person name="Sodergren E."/>
            <person name="Clifton S."/>
            <person name="Fulton L."/>
            <person name="Fulton B."/>
            <person name="Courtney L."/>
            <person name="Fronick C."/>
            <person name="Harrison M."/>
            <person name="Strong C."/>
            <person name="Farmer C."/>
            <person name="Delahaunty K."/>
            <person name="Markovic C."/>
            <person name="Hall O."/>
            <person name="Minx P."/>
            <person name="Tomlinson C."/>
            <person name="Mitreva M."/>
            <person name="Hou S."/>
            <person name="Chen J."/>
            <person name="Wollam A."/>
            <person name="Pepin K.H."/>
            <person name="Johnson M."/>
            <person name="Bhonagiri V."/>
            <person name="Zhang X."/>
            <person name="Suruliraj S."/>
            <person name="Warren W."/>
            <person name="Chinwalla A."/>
            <person name="Mardis E.R."/>
            <person name="Wilson R.K."/>
        </authorList>
    </citation>
    <scope>NUCLEOTIDE SEQUENCE [LARGE SCALE GENOMIC DNA]</scope>
    <source>
        <strain evidence="2 3">YIT 12067</strain>
    </source>
</reference>
<dbReference type="EMBL" id="AEVN01000021">
    <property type="protein sequence ID" value="EFY05455.1"/>
    <property type="molecule type" value="Genomic_DNA"/>
</dbReference>
<accession>E8LCM0</accession>
<organism evidence="2 3">
    <name type="scientific">Phascolarctobacterium succinatutens YIT 12067</name>
    <dbReference type="NCBI Taxonomy" id="626939"/>
    <lineage>
        <taxon>Bacteria</taxon>
        <taxon>Bacillati</taxon>
        <taxon>Bacillota</taxon>
        <taxon>Negativicutes</taxon>
        <taxon>Acidaminococcales</taxon>
        <taxon>Acidaminococcaceae</taxon>
        <taxon>Phascolarctobacterium</taxon>
    </lineage>
</organism>
<keyword evidence="3" id="KW-1185">Reference proteome</keyword>
<evidence type="ECO:0000313" key="3">
    <source>
        <dbReference type="Proteomes" id="UP000004923"/>
    </source>
</evidence>